<dbReference type="Proteomes" id="UP000503278">
    <property type="component" value="Chromosome"/>
</dbReference>
<gene>
    <name evidence="1" type="ORF">HH214_09210</name>
</gene>
<dbReference type="RefSeq" id="WP_169607109.1">
    <property type="nucleotide sequence ID" value="NZ_CP051682.1"/>
</dbReference>
<dbReference type="GO" id="GO:0005975">
    <property type="term" value="P:carbohydrate metabolic process"/>
    <property type="evidence" value="ECO:0007669"/>
    <property type="project" value="InterPro"/>
</dbReference>
<evidence type="ECO:0000313" key="2">
    <source>
        <dbReference type="Proteomes" id="UP000503278"/>
    </source>
</evidence>
<dbReference type="SUPFAM" id="SSF48208">
    <property type="entry name" value="Six-hairpin glycosidases"/>
    <property type="match status" value="1"/>
</dbReference>
<protein>
    <submittedName>
        <fullName evidence="1">Uncharacterized protein</fullName>
    </submittedName>
</protein>
<dbReference type="EMBL" id="CP051682">
    <property type="protein sequence ID" value="QJD96041.1"/>
    <property type="molecule type" value="Genomic_DNA"/>
</dbReference>
<dbReference type="InterPro" id="IPR008928">
    <property type="entry name" value="6-hairpin_glycosidase_sf"/>
</dbReference>
<evidence type="ECO:0000313" key="1">
    <source>
        <dbReference type="EMBL" id="QJD96041.1"/>
    </source>
</evidence>
<sequence length="51" mass="5635">MLGYANHLGWFAEQLGFSGQPLGNYPQAFTYLGLISAALVLNRQLENGKHQ</sequence>
<name>A0A7L5DZ12_9SPHI</name>
<keyword evidence="2" id="KW-1185">Reference proteome</keyword>
<dbReference type="AlphaFoldDB" id="A0A7L5DZ12"/>
<proteinExistence type="predicted"/>
<dbReference type="KEGG" id="mrob:HH214_09210"/>
<reference evidence="1 2" key="1">
    <citation type="submission" date="2020-04" db="EMBL/GenBank/DDBJ databases">
        <title>Genome sequencing of novel species.</title>
        <authorList>
            <person name="Heo J."/>
            <person name="Kim S.-J."/>
            <person name="Kim J.-S."/>
            <person name="Hong S.-B."/>
            <person name="Kwon S.-W."/>
        </authorList>
    </citation>
    <scope>NUCLEOTIDE SEQUENCE [LARGE SCALE GENOMIC DNA]</scope>
    <source>
        <strain evidence="1 2">F39-2</strain>
    </source>
</reference>
<organism evidence="1 2">
    <name type="scientific">Mucilaginibacter robiniae</name>
    <dbReference type="NCBI Taxonomy" id="2728022"/>
    <lineage>
        <taxon>Bacteria</taxon>
        <taxon>Pseudomonadati</taxon>
        <taxon>Bacteroidota</taxon>
        <taxon>Sphingobacteriia</taxon>
        <taxon>Sphingobacteriales</taxon>
        <taxon>Sphingobacteriaceae</taxon>
        <taxon>Mucilaginibacter</taxon>
    </lineage>
</organism>
<accession>A0A7L5DZ12</accession>